<dbReference type="GO" id="GO:0005634">
    <property type="term" value="C:nucleus"/>
    <property type="evidence" value="ECO:0007669"/>
    <property type="project" value="TreeGrafter"/>
</dbReference>
<evidence type="ECO:0000313" key="2">
    <source>
        <dbReference type="Proteomes" id="UP000886998"/>
    </source>
</evidence>
<dbReference type="EMBL" id="BMAV01015404">
    <property type="protein sequence ID" value="GFY64786.1"/>
    <property type="molecule type" value="Genomic_DNA"/>
</dbReference>
<name>A0A8X6Y4Z7_9ARAC</name>
<dbReference type="GO" id="GO:0004674">
    <property type="term" value="F:protein serine/threonine kinase activity"/>
    <property type="evidence" value="ECO:0007669"/>
    <property type="project" value="TreeGrafter"/>
</dbReference>
<dbReference type="InterPro" id="IPR050517">
    <property type="entry name" value="DDR_Repair_Kinase"/>
</dbReference>
<dbReference type="Proteomes" id="UP000886998">
    <property type="component" value="Unassembled WGS sequence"/>
</dbReference>
<accession>A0A8X6Y4Z7</accession>
<protein>
    <submittedName>
        <fullName evidence="1">Uncharacterized protein</fullName>
    </submittedName>
</protein>
<evidence type="ECO:0000313" key="1">
    <source>
        <dbReference type="EMBL" id="GFY64786.1"/>
    </source>
</evidence>
<dbReference type="AlphaFoldDB" id="A0A8X6Y4Z7"/>
<proteinExistence type="predicted"/>
<organism evidence="1 2">
    <name type="scientific">Trichonephila inaurata madagascariensis</name>
    <dbReference type="NCBI Taxonomy" id="2747483"/>
    <lineage>
        <taxon>Eukaryota</taxon>
        <taxon>Metazoa</taxon>
        <taxon>Ecdysozoa</taxon>
        <taxon>Arthropoda</taxon>
        <taxon>Chelicerata</taxon>
        <taxon>Arachnida</taxon>
        <taxon>Araneae</taxon>
        <taxon>Araneomorphae</taxon>
        <taxon>Entelegynae</taxon>
        <taxon>Araneoidea</taxon>
        <taxon>Nephilidae</taxon>
        <taxon>Trichonephila</taxon>
        <taxon>Trichonephila inaurata</taxon>
    </lineage>
</organism>
<dbReference type="PANTHER" id="PTHR11139">
    <property type="entry name" value="ATAXIA TELANGIECTASIA MUTATED ATM -RELATED"/>
    <property type="match status" value="1"/>
</dbReference>
<reference evidence="1" key="1">
    <citation type="submission" date="2020-08" db="EMBL/GenBank/DDBJ databases">
        <title>Multicomponent nature underlies the extraordinary mechanical properties of spider dragline silk.</title>
        <authorList>
            <person name="Kono N."/>
            <person name="Nakamura H."/>
            <person name="Mori M."/>
            <person name="Yoshida Y."/>
            <person name="Ohtoshi R."/>
            <person name="Malay A.D."/>
            <person name="Moran D.A.P."/>
            <person name="Tomita M."/>
            <person name="Numata K."/>
            <person name="Arakawa K."/>
        </authorList>
    </citation>
    <scope>NUCLEOTIDE SEQUENCE</scope>
</reference>
<dbReference type="OrthoDB" id="5570127at2759"/>
<sequence>MSHCSEYIFWLHVMRMCEIKERIEKKSLLLCPPISDAYTKDPIKIKCLKELCIWSDLRTPDATIDYSSNISTAIMKTFHNMKTLFLDEKASLVMVGKKIANFEPAHLFQKLLSNHNYVNNFSNLMEILESWCFYTPVENDLSFWEDIFVVRLCLLQCLPFCISTNFCKDKARISELKCMAQLTYNILQIQRAGMYLSQGFPEKCIELLNCIHIESKTMNNHILPLYMDSVFLQIKQRGNDVKVECILKRASIFLKSKLSQPMEKNQKCMYFIYDKVISALQEKDAVAKEVFLNPCNTSYDKSIGWIYCGKYFQKIYKPGSAKTNLVFAMQCFLRACRYINKANYGDLIPRILWILSNDDLSLKLLYTFLSDGGKEILTSCWLPWIPQLLNTFLRSKVCNLSYVLNSIGRKYPSSLYFLLNIFMEKVASRRDKQEHKKCLGEILHHMEKEHPELCFTLRNIRTEFLKLVEFVRLNVYDVLKSIESEICDILHQSIAEPSNVDVASKISQIACKKLSYFEGKVDSNIKIMLIESIELSKTRDLIGFLKKFSEWIAYYEWREKRTFPLERMSKFLSTYHLHQKKVDLFVNSYSKPSSIQISRFLPTVEIMEGGCRILIQGDNGKVYPYLISHNMGCENIFEKIDAEFASTYSLLDIYNLHCTTIEQQNLVIPGCFSLFTSLYHREEFIQNVDKSYRLELFKAVQNHMIPKNILKEVVAQSADDYIVARRTFS</sequence>
<comment type="caution">
    <text evidence="1">The sequence shown here is derived from an EMBL/GenBank/DDBJ whole genome shotgun (WGS) entry which is preliminary data.</text>
</comment>
<gene>
    <name evidence="1" type="primary">NCL1_16066</name>
    <name evidence="1" type="ORF">TNIN_107681</name>
</gene>
<keyword evidence="2" id="KW-1185">Reference proteome</keyword>